<reference evidence="2 3" key="1">
    <citation type="submission" date="2020-08" db="EMBL/GenBank/DDBJ databases">
        <title>Whole genome shotgun sequence of Actinoplanes ianthinogenes NBRC 13996.</title>
        <authorList>
            <person name="Komaki H."/>
            <person name="Tamura T."/>
        </authorList>
    </citation>
    <scope>NUCLEOTIDE SEQUENCE [LARGE SCALE GENOMIC DNA]</scope>
    <source>
        <strain evidence="2 3">NBRC 13996</strain>
    </source>
</reference>
<proteinExistence type="predicted"/>
<dbReference type="NCBIfam" id="NF038083">
    <property type="entry name" value="CU044_5270_fam"/>
    <property type="match status" value="1"/>
</dbReference>
<organism evidence="2 3">
    <name type="scientific">Actinoplanes ianthinogenes</name>
    <dbReference type="NCBI Taxonomy" id="122358"/>
    <lineage>
        <taxon>Bacteria</taxon>
        <taxon>Bacillati</taxon>
        <taxon>Actinomycetota</taxon>
        <taxon>Actinomycetes</taxon>
        <taxon>Micromonosporales</taxon>
        <taxon>Micromonosporaceae</taxon>
        <taxon>Actinoplanes</taxon>
    </lineage>
</organism>
<dbReference type="InterPro" id="IPR047789">
    <property type="entry name" value="CU044_5270-like"/>
</dbReference>
<evidence type="ECO:0000256" key="1">
    <source>
        <dbReference type="SAM" id="Phobius"/>
    </source>
</evidence>
<dbReference type="RefSeq" id="WP_189331765.1">
    <property type="nucleotide sequence ID" value="NZ_AP023356.1"/>
</dbReference>
<keyword evidence="1" id="KW-1133">Transmembrane helix</keyword>
<keyword evidence="3" id="KW-1185">Reference proteome</keyword>
<gene>
    <name evidence="2" type="ORF">Aiant_73020</name>
</gene>
<evidence type="ECO:0000313" key="3">
    <source>
        <dbReference type="Proteomes" id="UP000676967"/>
    </source>
</evidence>
<keyword evidence="1" id="KW-0472">Membrane</keyword>
<evidence type="ECO:0008006" key="4">
    <source>
        <dbReference type="Google" id="ProtNLM"/>
    </source>
</evidence>
<protein>
    <recommendedName>
        <fullName evidence="4">CU044_5270 family protein</fullName>
    </recommendedName>
</protein>
<name>A0ABM7M4S4_9ACTN</name>
<feature type="transmembrane region" description="Helical" evidence="1">
    <location>
        <begin position="42"/>
        <end position="62"/>
    </location>
</feature>
<keyword evidence="1" id="KW-0812">Transmembrane</keyword>
<sequence length="299" mass="31934">MDDLMTPPAGPELAEERKRVLKARLLNAIEEPAARRRPWRMLIPAAGVLAVTLAVGMTVVPWHRAPAPPYVKISNGDHDAAVSFLGQAAVAAGGRPEAAGGYLYVRSRTAYLAIDGKDRATMPEPSDREIWIPLVVGGHGLLRDGGKSRDLGPYRTIDIDPGLPETADAMLAKVYAEARKSDNQVDAEAFTLIGDYLEENATVLRPKVVAALYGAAARIPGVELLPDAEDAAGRHGVAVARVAGNGMTRREWIFDAATHEYLGERTYLIEDTEQGRAGMVIGMSAVLAKAVVGKAGDRP</sequence>
<accession>A0ABM7M4S4</accession>
<dbReference type="EMBL" id="AP023356">
    <property type="protein sequence ID" value="BCJ46645.1"/>
    <property type="molecule type" value="Genomic_DNA"/>
</dbReference>
<dbReference type="Proteomes" id="UP000676967">
    <property type="component" value="Chromosome"/>
</dbReference>
<evidence type="ECO:0000313" key="2">
    <source>
        <dbReference type="EMBL" id="BCJ46645.1"/>
    </source>
</evidence>